<dbReference type="Gene3D" id="1.10.260.40">
    <property type="entry name" value="lambda repressor-like DNA-binding domains"/>
    <property type="match status" value="1"/>
</dbReference>
<proteinExistence type="predicted"/>
<dbReference type="SUPFAM" id="SSF51182">
    <property type="entry name" value="RmlC-like cupins"/>
    <property type="match status" value="1"/>
</dbReference>
<dbReference type="EMBL" id="LPWF01000013">
    <property type="protein sequence ID" value="ODS00486.1"/>
    <property type="molecule type" value="Genomic_DNA"/>
</dbReference>
<dbReference type="CDD" id="cd00093">
    <property type="entry name" value="HTH_XRE"/>
    <property type="match status" value="1"/>
</dbReference>
<dbReference type="PROSITE" id="PS50943">
    <property type="entry name" value="HTH_CROC1"/>
    <property type="match status" value="1"/>
</dbReference>
<dbReference type="Pfam" id="PF07883">
    <property type="entry name" value="Cupin_2"/>
    <property type="match status" value="1"/>
</dbReference>
<feature type="compositionally biased region" description="Basic and acidic residues" evidence="2">
    <location>
        <begin position="30"/>
        <end position="42"/>
    </location>
</feature>
<evidence type="ECO:0000256" key="2">
    <source>
        <dbReference type="SAM" id="MobiDB-lite"/>
    </source>
</evidence>
<sequence length="243" mass="26777">MATTRLSSKKLRERTKARQGSRPARSKAAKPADTEAAVKDDDTYATGSNAPTTGELNLEISIGRRVRHLRQRLQLTATELAAEAGLSPGMLSKIENGGTSPSLSTLRALARALNVPMTSFFADFEERRDCSYVHAGQGVLIERRGTKAGHRYELLGHSLSGDIVVEPYLITLSEDANPYTQFQHDGMEFIFMLSGRVIYRHADKLYPMGPGDALFFDAGAPHGPEELIDRPMTYLSIIIYPRP</sequence>
<dbReference type="AlphaFoldDB" id="A0A1E3W3X0"/>
<feature type="compositionally biased region" description="Polar residues" evidence="2">
    <location>
        <begin position="45"/>
        <end position="54"/>
    </location>
</feature>
<feature type="domain" description="HTH cro/C1-type" evidence="3">
    <location>
        <begin position="66"/>
        <end position="120"/>
    </location>
</feature>
<dbReference type="InterPro" id="IPR050807">
    <property type="entry name" value="TransReg_Diox_bact_type"/>
</dbReference>
<name>A0A1E3W3X0_9HYPH</name>
<dbReference type="PANTHER" id="PTHR46797">
    <property type="entry name" value="HTH-TYPE TRANSCRIPTIONAL REGULATOR"/>
    <property type="match status" value="1"/>
</dbReference>
<protein>
    <submittedName>
        <fullName evidence="4">XRE family transcriptional regulator</fullName>
    </submittedName>
</protein>
<evidence type="ECO:0000259" key="3">
    <source>
        <dbReference type="PROSITE" id="PS50943"/>
    </source>
</evidence>
<dbReference type="GO" id="GO:0003677">
    <property type="term" value="F:DNA binding"/>
    <property type="evidence" value="ECO:0007669"/>
    <property type="project" value="UniProtKB-KW"/>
</dbReference>
<comment type="caution">
    <text evidence="4">The sequence shown here is derived from an EMBL/GenBank/DDBJ whole genome shotgun (WGS) entry which is preliminary data.</text>
</comment>
<dbReference type="InterPro" id="IPR014710">
    <property type="entry name" value="RmlC-like_jellyroll"/>
</dbReference>
<dbReference type="Pfam" id="PF01381">
    <property type="entry name" value="HTH_3"/>
    <property type="match status" value="1"/>
</dbReference>
<reference evidence="4 5" key="1">
    <citation type="journal article" date="2016" name="Environ. Microbiol.">
        <title>New Methyloceanibacter diversity from North Sea sediments includes methanotroph containing solely the soluble methane monooxygenase.</title>
        <authorList>
            <person name="Vekeman B."/>
            <person name="Kerckhof F.M."/>
            <person name="Cremers G."/>
            <person name="de Vos P."/>
            <person name="Vandamme P."/>
            <person name="Boon N."/>
            <person name="Op den Camp H.J."/>
            <person name="Heylen K."/>
        </authorList>
    </citation>
    <scope>NUCLEOTIDE SEQUENCE [LARGE SCALE GENOMIC DNA]</scope>
    <source>
        <strain evidence="4 5">R-67175</strain>
    </source>
</reference>
<dbReference type="InterPro" id="IPR013096">
    <property type="entry name" value="Cupin_2"/>
</dbReference>
<dbReference type="InterPro" id="IPR010982">
    <property type="entry name" value="Lambda_DNA-bd_dom_sf"/>
</dbReference>
<feature type="region of interest" description="Disordered" evidence="2">
    <location>
        <begin position="1"/>
        <end position="54"/>
    </location>
</feature>
<dbReference type="Gene3D" id="2.60.120.10">
    <property type="entry name" value="Jelly Rolls"/>
    <property type="match status" value="1"/>
</dbReference>
<dbReference type="PANTHER" id="PTHR46797:SF1">
    <property type="entry name" value="METHYLPHOSPHONATE SYNTHASE"/>
    <property type="match status" value="1"/>
</dbReference>
<evidence type="ECO:0000313" key="4">
    <source>
        <dbReference type="EMBL" id="ODS00486.1"/>
    </source>
</evidence>
<dbReference type="GO" id="GO:0005829">
    <property type="term" value="C:cytosol"/>
    <property type="evidence" value="ECO:0007669"/>
    <property type="project" value="TreeGrafter"/>
</dbReference>
<organism evidence="4 5">
    <name type="scientific">Methyloceanibacter superfactus</name>
    <dbReference type="NCBI Taxonomy" id="1774969"/>
    <lineage>
        <taxon>Bacteria</taxon>
        <taxon>Pseudomonadati</taxon>
        <taxon>Pseudomonadota</taxon>
        <taxon>Alphaproteobacteria</taxon>
        <taxon>Hyphomicrobiales</taxon>
        <taxon>Hyphomicrobiaceae</taxon>
        <taxon>Methyloceanibacter</taxon>
    </lineage>
</organism>
<dbReference type="OrthoDB" id="9805356at2"/>
<keyword evidence="5" id="KW-1185">Reference proteome</keyword>
<gene>
    <name evidence="4" type="ORF">AUC69_01120</name>
</gene>
<dbReference type="GO" id="GO:0003700">
    <property type="term" value="F:DNA-binding transcription factor activity"/>
    <property type="evidence" value="ECO:0007669"/>
    <property type="project" value="TreeGrafter"/>
</dbReference>
<dbReference type="RefSeq" id="WP_069441058.1">
    <property type="nucleotide sequence ID" value="NZ_LPWF01000013.1"/>
</dbReference>
<evidence type="ECO:0000313" key="5">
    <source>
        <dbReference type="Proteomes" id="UP000094472"/>
    </source>
</evidence>
<dbReference type="STRING" id="1774969.AUC69_01120"/>
<dbReference type="InterPro" id="IPR011051">
    <property type="entry name" value="RmlC_Cupin_sf"/>
</dbReference>
<evidence type="ECO:0000256" key="1">
    <source>
        <dbReference type="ARBA" id="ARBA00023125"/>
    </source>
</evidence>
<dbReference type="InterPro" id="IPR001387">
    <property type="entry name" value="Cro/C1-type_HTH"/>
</dbReference>
<dbReference type="Proteomes" id="UP000094472">
    <property type="component" value="Unassembled WGS sequence"/>
</dbReference>
<feature type="compositionally biased region" description="Basic residues" evidence="2">
    <location>
        <begin position="7"/>
        <end position="28"/>
    </location>
</feature>
<dbReference type="SUPFAM" id="SSF47413">
    <property type="entry name" value="lambda repressor-like DNA-binding domains"/>
    <property type="match status" value="1"/>
</dbReference>
<dbReference type="CDD" id="cd02209">
    <property type="entry name" value="cupin_XRE_C"/>
    <property type="match status" value="1"/>
</dbReference>
<keyword evidence="1" id="KW-0238">DNA-binding</keyword>
<dbReference type="SMART" id="SM00530">
    <property type="entry name" value="HTH_XRE"/>
    <property type="match status" value="1"/>
</dbReference>
<accession>A0A1E3W3X0</accession>